<proteinExistence type="predicted"/>
<sequence length="544" mass="63660">MKYWTIILFFSFPLHAQEKHSPSWEEWEAGQNTYQHFLQNPLDINQATAADWHQLGLLSKGQIDSFLEFKTLTGSFYSIWELQAIPLWDISTLRKIQPFITCQVPFQKWGLESTHHLWIHRIEFTLEEKKGFSPPDNRSKVRYQNSPYAELHRYKGQISPSLSMGFLLQKDAGESEINDFSSAYLQWIKPQNFLYKVIIGDFVQQWGQGLVQAGGFSLGKSYESIISTQKFHLGAIPYSSSVESGFYRGISLGLQKNAWRMESFYSHRYWDATIQKDSISQSYYTSLINTGLHRTSTEISKINQVQEWSWGNSLNWQSPQHAIGVQANMTWSRWSLPKKNGNKNYQMDDWQGNNLLNTSISSHFSWKRALWMAEFAFSNSHAFALMQGAAWAKSKAIDFSYVIRYHSAGYFSPQAQALGESSEVNNELGLFLGNQYHWSKRKRLSSYLDFFLFPAPKFQVNQSNSWGWEALSRYQLEKKSQFQLFLQAKWTSKQEDNTFLKEQLIRKHQWQLSADFKKSMNRYWDWHVRLMGTYILSPVQKDWG</sequence>
<reference evidence="1 2" key="1">
    <citation type="submission" date="2019-01" db="EMBL/GenBank/DDBJ databases">
        <title>Cytophagaceae bacterium strain CAR-16.</title>
        <authorList>
            <person name="Chen W.-M."/>
        </authorList>
    </citation>
    <scope>NUCLEOTIDE SEQUENCE [LARGE SCALE GENOMIC DNA]</scope>
    <source>
        <strain evidence="1 2">CAR-16</strain>
    </source>
</reference>
<evidence type="ECO:0000313" key="1">
    <source>
        <dbReference type="EMBL" id="RXK47139.1"/>
    </source>
</evidence>
<accession>A0A4Q1BXN9</accession>
<dbReference type="OrthoDB" id="9766750at2"/>
<name>A0A4Q1BXN9_9BACT</name>
<organism evidence="1 2">
    <name type="scientific">Aquirufa rosea</name>
    <dbReference type="NCBI Taxonomy" id="2509241"/>
    <lineage>
        <taxon>Bacteria</taxon>
        <taxon>Pseudomonadati</taxon>
        <taxon>Bacteroidota</taxon>
        <taxon>Cytophagia</taxon>
        <taxon>Cytophagales</taxon>
        <taxon>Flectobacillaceae</taxon>
        <taxon>Aquirufa</taxon>
    </lineage>
</organism>
<dbReference type="InterPro" id="IPR010994">
    <property type="entry name" value="RuvA_2-like"/>
</dbReference>
<gene>
    <name evidence="1" type="ORF">ESB04_11105</name>
</gene>
<evidence type="ECO:0000313" key="2">
    <source>
        <dbReference type="Proteomes" id="UP000289455"/>
    </source>
</evidence>
<keyword evidence="2" id="KW-1185">Reference proteome</keyword>
<dbReference type="RefSeq" id="WP_129027820.1">
    <property type="nucleotide sequence ID" value="NZ_SDHY01000007.1"/>
</dbReference>
<dbReference type="SUPFAM" id="SSF47781">
    <property type="entry name" value="RuvA domain 2-like"/>
    <property type="match status" value="1"/>
</dbReference>
<dbReference type="Proteomes" id="UP000289455">
    <property type="component" value="Unassembled WGS sequence"/>
</dbReference>
<evidence type="ECO:0008006" key="3">
    <source>
        <dbReference type="Google" id="ProtNLM"/>
    </source>
</evidence>
<protein>
    <recommendedName>
        <fullName evidence="3">Helix-hairpin-helix domain-containing protein</fullName>
    </recommendedName>
</protein>
<comment type="caution">
    <text evidence="1">The sequence shown here is derived from an EMBL/GenBank/DDBJ whole genome shotgun (WGS) entry which is preliminary data.</text>
</comment>
<dbReference type="AlphaFoldDB" id="A0A4Q1BXN9"/>
<dbReference type="EMBL" id="SDHY01000007">
    <property type="protein sequence ID" value="RXK47139.1"/>
    <property type="molecule type" value="Genomic_DNA"/>
</dbReference>